<evidence type="ECO:0000313" key="2">
    <source>
        <dbReference type="Proteomes" id="UP000244064"/>
    </source>
</evidence>
<dbReference type="RefSeq" id="WP_108104034.1">
    <property type="nucleotide sequence ID" value="NZ_QASN01000001.1"/>
</dbReference>
<comment type="caution">
    <text evidence="1">The sequence shown here is derived from an EMBL/GenBank/DDBJ whole genome shotgun (WGS) entry which is preliminary data.</text>
</comment>
<dbReference type="Proteomes" id="UP000244064">
    <property type="component" value="Unassembled WGS sequence"/>
</dbReference>
<keyword evidence="2" id="KW-1185">Reference proteome</keyword>
<reference evidence="1 2" key="1">
    <citation type="submission" date="2018-04" db="EMBL/GenBank/DDBJ databases">
        <title>Pseudomonas sp. nov., isolated from mangrove soil.</title>
        <authorList>
            <person name="Chen C."/>
        </authorList>
    </citation>
    <scope>NUCLEOTIDE SEQUENCE [LARGE SCALE GENOMIC DNA]</scope>
    <source>
        <strain evidence="1 2">TC-11</strain>
    </source>
</reference>
<dbReference type="OrthoDB" id="4318869at2"/>
<protein>
    <submittedName>
        <fullName evidence="1">Uncharacterized protein</fullName>
    </submittedName>
</protein>
<gene>
    <name evidence="1" type="ORF">DBO85_00025</name>
</gene>
<dbReference type="EMBL" id="QASN01000001">
    <property type="protein sequence ID" value="PTU76591.1"/>
    <property type="molecule type" value="Genomic_DNA"/>
</dbReference>
<accession>A0A2T5PFX2</accession>
<proteinExistence type="predicted"/>
<name>A0A2T5PFX2_9PSED</name>
<evidence type="ECO:0000313" key="1">
    <source>
        <dbReference type="EMBL" id="PTU76591.1"/>
    </source>
</evidence>
<dbReference type="AlphaFoldDB" id="A0A2T5PFX2"/>
<sequence>MRFNDTFVSRTERFSLGVEQDSGRHYLSTPISQPRVDYEVFYALSAQEYQLFLSDAAACADFLARCQAGECEARRIKP</sequence>
<organism evidence="1 2">
    <name type="scientific">Pseudomonas mangrovi</name>
    <dbReference type="NCBI Taxonomy" id="2161748"/>
    <lineage>
        <taxon>Bacteria</taxon>
        <taxon>Pseudomonadati</taxon>
        <taxon>Pseudomonadota</taxon>
        <taxon>Gammaproteobacteria</taxon>
        <taxon>Pseudomonadales</taxon>
        <taxon>Pseudomonadaceae</taxon>
        <taxon>Pseudomonas</taxon>
    </lineage>
</organism>